<gene>
    <name evidence="4" type="ORF">LCGC14_2416090</name>
</gene>
<evidence type="ECO:0000313" key="4">
    <source>
        <dbReference type="EMBL" id="KKL24360.1"/>
    </source>
</evidence>
<evidence type="ECO:0000256" key="2">
    <source>
        <dbReference type="ARBA" id="ARBA00023180"/>
    </source>
</evidence>
<protein>
    <submittedName>
        <fullName evidence="4">Uncharacterized protein</fullName>
    </submittedName>
</protein>
<proteinExistence type="predicted"/>
<reference evidence="4" key="1">
    <citation type="journal article" date="2015" name="Nature">
        <title>Complex archaea that bridge the gap between prokaryotes and eukaryotes.</title>
        <authorList>
            <person name="Spang A."/>
            <person name="Saw J.H."/>
            <person name="Jorgensen S.L."/>
            <person name="Zaremba-Niedzwiedzka K."/>
            <person name="Martijn J."/>
            <person name="Lind A.E."/>
            <person name="van Eijk R."/>
            <person name="Schleper C."/>
            <person name="Guy L."/>
            <person name="Ettema T.J."/>
        </authorList>
    </citation>
    <scope>NUCLEOTIDE SEQUENCE</scope>
</reference>
<organism evidence="4">
    <name type="scientific">marine sediment metagenome</name>
    <dbReference type="NCBI Taxonomy" id="412755"/>
    <lineage>
        <taxon>unclassified sequences</taxon>
        <taxon>metagenomes</taxon>
        <taxon>ecological metagenomes</taxon>
    </lineage>
</organism>
<dbReference type="PANTHER" id="PTHR42970:SF1">
    <property type="entry name" value="PECTATE LYASE C-RELATED"/>
    <property type="match status" value="1"/>
</dbReference>
<feature type="non-terminal residue" evidence="4">
    <location>
        <position position="1"/>
    </location>
</feature>
<dbReference type="GO" id="GO:0046872">
    <property type="term" value="F:metal ion binding"/>
    <property type="evidence" value="ECO:0007669"/>
    <property type="project" value="UniProtKB-KW"/>
</dbReference>
<feature type="compositionally biased region" description="Basic and acidic residues" evidence="3">
    <location>
        <begin position="1"/>
        <end position="10"/>
    </location>
</feature>
<sequence>GGKWGRHDPPKGLMAGLKPAKPPADGDNDGMPDAWEKAHGLEPRDGADHAKVMPSGYTAIEEYCNDRARRLIEQAVASQK</sequence>
<dbReference type="InterPro" id="IPR052063">
    <property type="entry name" value="Polysaccharide_Lyase_1"/>
</dbReference>
<keyword evidence="1" id="KW-0479">Metal-binding</keyword>
<feature type="region of interest" description="Disordered" evidence="3">
    <location>
        <begin position="1"/>
        <end position="33"/>
    </location>
</feature>
<dbReference type="EMBL" id="LAZR01036626">
    <property type="protein sequence ID" value="KKL24360.1"/>
    <property type="molecule type" value="Genomic_DNA"/>
</dbReference>
<keyword evidence="2" id="KW-0325">Glycoprotein</keyword>
<name>A0A0F9BR39_9ZZZZ</name>
<evidence type="ECO:0000256" key="3">
    <source>
        <dbReference type="SAM" id="MobiDB-lite"/>
    </source>
</evidence>
<evidence type="ECO:0000256" key="1">
    <source>
        <dbReference type="ARBA" id="ARBA00022723"/>
    </source>
</evidence>
<accession>A0A0F9BR39</accession>
<dbReference type="AlphaFoldDB" id="A0A0F9BR39"/>
<comment type="caution">
    <text evidence="4">The sequence shown here is derived from an EMBL/GenBank/DDBJ whole genome shotgun (WGS) entry which is preliminary data.</text>
</comment>
<dbReference type="PANTHER" id="PTHR42970">
    <property type="entry name" value="PECTATE LYASE C-RELATED"/>
    <property type="match status" value="1"/>
</dbReference>